<keyword evidence="1" id="KW-0805">Transcription regulation</keyword>
<evidence type="ECO:0000259" key="5">
    <source>
        <dbReference type="Pfam" id="PF04542"/>
    </source>
</evidence>
<dbReference type="InterPro" id="IPR013325">
    <property type="entry name" value="RNA_pol_sigma_r2"/>
</dbReference>
<keyword evidence="3" id="KW-0238">DNA-binding</keyword>
<protein>
    <submittedName>
        <fullName evidence="6">RNA polymerase sigma factor, sigma-70 family</fullName>
    </submittedName>
</protein>
<evidence type="ECO:0000256" key="3">
    <source>
        <dbReference type="ARBA" id="ARBA00023125"/>
    </source>
</evidence>
<dbReference type="PANTHER" id="PTHR30385">
    <property type="entry name" value="SIGMA FACTOR F FLAGELLAR"/>
    <property type="match status" value="1"/>
</dbReference>
<dbReference type="GO" id="GO:0006352">
    <property type="term" value="P:DNA-templated transcription initiation"/>
    <property type="evidence" value="ECO:0007669"/>
    <property type="project" value="InterPro"/>
</dbReference>
<dbReference type="EMBL" id="FOAB01000003">
    <property type="protein sequence ID" value="SEL14327.1"/>
    <property type="molecule type" value="Genomic_DNA"/>
</dbReference>
<dbReference type="RefSeq" id="WP_091407688.1">
    <property type="nucleotide sequence ID" value="NZ_FOAB01000003.1"/>
</dbReference>
<keyword evidence="4" id="KW-0804">Transcription</keyword>
<dbReference type="Pfam" id="PF04542">
    <property type="entry name" value="Sigma70_r2"/>
    <property type="match status" value="1"/>
</dbReference>
<reference evidence="6 7" key="1">
    <citation type="submission" date="2016-10" db="EMBL/GenBank/DDBJ databases">
        <authorList>
            <person name="de Groot N.N."/>
        </authorList>
    </citation>
    <scope>NUCLEOTIDE SEQUENCE [LARGE SCALE GENOMIC DNA]</scope>
    <source>
        <strain evidence="6 7">DSM 25232</strain>
    </source>
</reference>
<sequence>MNSTKNQYIVEGIILGNNDVLKSFYKKNFPAVRKIILKYQGTTEDVEDVFQEAMILVYHKLRTGDLELHQSIHAYFIGVCKNIWKNQSRKKRMLEYSEPIVQKAEDNDTSLYDKITNRDQEEVFYRHITKLTDSSRLVLGLFFEGKSMRDIANSTGYTEGYTRKKKCMIKDRLFQMVQNDPIYAELIA</sequence>
<evidence type="ECO:0000313" key="6">
    <source>
        <dbReference type="EMBL" id="SEL14327.1"/>
    </source>
</evidence>
<dbReference type="InterPro" id="IPR013324">
    <property type="entry name" value="RNA_pol_sigma_r3/r4-like"/>
</dbReference>
<dbReference type="PANTHER" id="PTHR30385:SF4">
    <property type="entry name" value="RNA POLYMERASE SIGMA-E FACTOR"/>
    <property type="match status" value="1"/>
</dbReference>
<keyword evidence="7" id="KW-1185">Reference proteome</keyword>
<proteinExistence type="predicted"/>
<dbReference type="AlphaFoldDB" id="A0A1H7MUP8"/>
<dbReference type="OrthoDB" id="1163416at2"/>
<dbReference type="GO" id="GO:0003677">
    <property type="term" value="F:DNA binding"/>
    <property type="evidence" value="ECO:0007669"/>
    <property type="project" value="UniProtKB-KW"/>
</dbReference>
<dbReference type="Gene3D" id="1.10.1740.10">
    <property type="match status" value="1"/>
</dbReference>
<dbReference type="GO" id="GO:0016987">
    <property type="term" value="F:sigma factor activity"/>
    <property type="evidence" value="ECO:0007669"/>
    <property type="project" value="UniProtKB-KW"/>
</dbReference>
<accession>A0A1H7MUP8</accession>
<feature type="domain" description="RNA polymerase sigma-70 region 2" evidence="5">
    <location>
        <begin position="24"/>
        <end position="92"/>
    </location>
</feature>
<evidence type="ECO:0000256" key="1">
    <source>
        <dbReference type="ARBA" id="ARBA00023015"/>
    </source>
</evidence>
<evidence type="ECO:0000313" key="7">
    <source>
        <dbReference type="Proteomes" id="UP000198521"/>
    </source>
</evidence>
<keyword evidence="2" id="KW-0731">Sigma factor</keyword>
<dbReference type="NCBIfam" id="TIGR02937">
    <property type="entry name" value="sigma70-ECF"/>
    <property type="match status" value="1"/>
</dbReference>
<dbReference type="SUPFAM" id="SSF88946">
    <property type="entry name" value="Sigma2 domain of RNA polymerase sigma factors"/>
    <property type="match status" value="1"/>
</dbReference>
<dbReference type="SUPFAM" id="SSF88659">
    <property type="entry name" value="Sigma3 and sigma4 domains of RNA polymerase sigma factors"/>
    <property type="match status" value="1"/>
</dbReference>
<dbReference type="InterPro" id="IPR007627">
    <property type="entry name" value="RNA_pol_sigma70_r2"/>
</dbReference>
<organism evidence="6 7">
    <name type="scientific">Aquimarina amphilecti</name>
    <dbReference type="NCBI Taxonomy" id="1038014"/>
    <lineage>
        <taxon>Bacteria</taxon>
        <taxon>Pseudomonadati</taxon>
        <taxon>Bacteroidota</taxon>
        <taxon>Flavobacteriia</taxon>
        <taxon>Flavobacteriales</taxon>
        <taxon>Flavobacteriaceae</taxon>
        <taxon>Aquimarina</taxon>
    </lineage>
</organism>
<dbReference type="InterPro" id="IPR014284">
    <property type="entry name" value="RNA_pol_sigma-70_dom"/>
</dbReference>
<gene>
    <name evidence="6" type="ORF">SAMN04487910_1843</name>
</gene>
<evidence type="ECO:0000256" key="2">
    <source>
        <dbReference type="ARBA" id="ARBA00023082"/>
    </source>
</evidence>
<dbReference type="STRING" id="1038014.SAMN04487910_1843"/>
<dbReference type="Proteomes" id="UP000198521">
    <property type="component" value="Unassembled WGS sequence"/>
</dbReference>
<name>A0A1H7MUP8_AQUAM</name>
<evidence type="ECO:0000256" key="4">
    <source>
        <dbReference type="ARBA" id="ARBA00023163"/>
    </source>
</evidence>